<dbReference type="AlphaFoldDB" id="A0A8S9HJN6"/>
<reference evidence="1" key="1">
    <citation type="submission" date="2019-12" db="EMBL/GenBank/DDBJ databases">
        <title>Genome sequencing and annotation of Brassica cretica.</title>
        <authorList>
            <person name="Studholme D.J."/>
            <person name="Sarris P.F."/>
        </authorList>
    </citation>
    <scope>NUCLEOTIDE SEQUENCE</scope>
    <source>
        <strain evidence="1">PFS-001/15</strain>
        <tissue evidence="1">Leaf</tissue>
    </source>
</reference>
<sequence length="112" mass="12497">MAHPIVTPSSFLPNIPIWLVALSLDAIENLTYRCLLLTTHEALSVSLFLLTGNVWWPKLLHLNRVFLLGFNYPPGVAAGVDLRLALAHDECCSWPISMWESPNLHKSPPVLT</sequence>
<comment type="caution">
    <text evidence="1">The sequence shown here is derived from an EMBL/GenBank/DDBJ whole genome shotgun (WGS) entry which is preliminary data.</text>
</comment>
<gene>
    <name evidence="1" type="ORF">F2Q68_00014122</name>
</gene>
<evidence type="ECO:0000313" key="1">
    <source>
        <dbReference type="EMBL" id="KAF2556582.1"/>
    </source>
</evidence>
<dbReference type="EMBL" id="QGKW02001940">
    <property type="protein sequence ID" value="KAF2556582.1"/>
    <property type="molecule type" value="Genomic_DNA"/>
</dbReference>
<proteinExistence type="predicted"/>
<organism evidence="1 2">
    <name type="scientific">Brassica cretica</name>
    <name type="common">Mustard</name>
    <dbReference type="NCBI Taxonomy" id="69181"/>
    <lineage>
        <taxon>Eukaryota</taxon>
        <taxon>Viridiplantae</taxon>
        <taxon>Streptophyta</taxon>
        <taxon>Embryophyta</taxon>
        <taxon>Tracheophyta</taxon>
        <taxon>Spermatophyta</taxon>
        <taxon>Magnoliopsida</taxon>
        <taxon>eudicotyledons</taxon>
        <taxon>Gunneridae</taxon>
        <taxon>Pentapetalae</taxon>
        <taxon>rosids</taxon>
        <taxon>malvids</taxon>
        <taxon>Brassicales</taxon>
        <taxon>Brassicaceae</taxon>
        <taxon>Brassiceae</taxon>
        <taxon>Brassica</taxon>
    </lineage>
</organism>
<protein>
    <submittedName>
        <fullName evidence="1">Uncharacterized protein</fullName>
    </submittedName>
</protein>
<accession>A0A8S9HJN6</accession>
<name>A0A8S9HJN6_BRACR</name>
<dbReference type="Proteomes" id="UP000712281">
    <property type="component" value="Unassembled WGS sequence"/>
</dbReference>
<evidence type="ECO:0000313" key="2">
    <source>
        <dbReference type="Proteomes" id="UP000712281"/>
    </source>
</evidence>